<dbReference type="GO" id="GO:0006046">
    <property type="term" value="P:N-acetylglucosamine catabolic process"/>
    <property type="evidence" value="ECO:0007669"/>
    <property type="project" value="TreeGrafter"/>
</dbReference>
<comment type="cofactor">
    <cofactor evidence="1">
        <name>a divalent metal cation</name>
        <dbReference type="ChEBI" id="CHEBI:60240"/>
    </cofactor>
</comment>
<sequence>MGAKNKRKHAQEDVVKKDAKRTRMQEKTKGKIYKFYNCQILRDHKLVKDNLYVRDGIIINPEKLFFEEKLPPDEQIDCKGAIICPGFIDIQINGAFGVDFSCDVDTIEEGLKIVAKGLLPHGVTSFCPTIISSKEDIYRKIVPKIKKVDGNKEGAGILGAHIEGPFISVEKKGAHPEENLRQFPNGFSDLKDLYGNLDNVAMVTIAPELDRSDEVIKRACEKGISVSLGHTTANLVQGEDAIRAGASCITHLFNAMVSFHHRDPHLIGLLTSKFLTDRQVYYGLISDGVHTHPAAVRMAFRSNPRGFIVVTDAIPAMGLPIGKHHMGSQLVEIQDKKAFIAGTNTLCGSIATIPKCVQNLKKNTDCTTEQALDAATLHPAEVLKITDRKGTMDFDTDADFLMLDDNLNVMATYIAGELVWHQDWHPAVSVLNRQMSERVGCEESAIRIIFDGTGSNEEVEIYILLNCRLVLDYIMVNGITIIGWYKEI</sequence>
<dbReference type="InterPro" id="IPR006680">
    <property type="entry name" value="Amidohydro-rel"/>
</dbReference>
<proteinExistence type="inferred from homology"/>
<evidence type="ECO:0000256" key="5">
    <source>
        <dbReference type="ARBA" id="ARBA00022723"/>
    </source>
</evidence>
<comment type="similarity">
    <text evidence="2">Belongs to the metallo-dependent hydrolases superfamily. NagA family.</text>
</comment>
<evidence type="ECO:0000313" key="11">
    <source>
        <dbReference type="EMBL" id="CAG2254458.1"/>
    </source>
</evidence>
<dbReference type="OrthoDB" id="10264777at2759"/>
<dbReference type="CDD" id="cd00854">
    <property type="entry name" value="NagA"/>
    <property type="match status" value="1"/>
</dbReference>
<gene>
    <name evidence="11" type="ORF">MEDL_65944</name>
</gene>
<keyword evidence="5" id="KW-0479">Metal-binding</keyword>
<dbReference type="SUPFAM" id="SSF51338">
    <property type="entry name" value="Composite domain of metallo-dependent hydrolases"/>
    <property type="match status" value="1"/>
</dbReference>
<feature type="domain" description="Amidohydrolase-related" evidence="10">
    <location>
        <begin position="82"/>
        <end position="419"/>
    </location>
</feature>
<dbReference type="PANTHER" id="PTHR11113:SF14">
    <property type="entry name" value="N-ACETYLGLUCOSAMINE-6-PHOSPHATE DEACETYLASE"/>
    <property type="match status" value="1"/>
</dbReference>
<feature type="compositionally biased region" description="Basic and acidic residues" evidence="9">
    <location>
        <begin position="10"/>
        <end position="22"/>
    </location>
</feature>
<dbReference type="GO" id="GO:0046872">
    <property type="term" value="F:metal ion binding"/>
    <property type="evidence" value="ECO:0007669"/>
    <property type="project" value="UniProtKB-KW"/>
</dbReference>
<evidence type="ECO:0000256" key="7">
    <source>
        <dbReference type="ARBA" id="ARBA00023277"/>
    </source>
</evidence>
<dbReference type="GO" id="GO:0019262">
    <property type="term" value="P:N-acetylneuraminate catabolic process"/>
    <property type="evidence" value="ECO:0007669"/>
    <property type="project" value="UniProtKB-ARBA"/>
</dbReference>
<accession>A0A8S3V8L0</accession>
<dbReference type="Pfam" id="PF01979">
    <property type="entry name" value="Amidohydro_1"/>
    <property type="match status" value="1"/>
</dbReference>
<dbReference type="GO" id="GO:0008448">
    <property type="term" value="F:N-acetylglucosamine-6-phosphate deacetylase activity"/>
    <property type="evidence" value="ECO:0007669"/>
    <property type="project" value="UniProtKB-EC"/>
</dbReference>
<evidence type="ECO:0000256" key="9">
    <source>
        <dbReference type="SAM" id="MobiDB-lite"/>
    </source>
</evidence>
<feature type="region of interest" description="Disordered" evidence="9">
    <location>
        <begin position="1"/>
        <end position="22"/>
    </location>
</feature>
<protein>
    <recommendedName>
        <fullName evidence="4">N-acetylglucosamine-6-phosphate deacetylase</fullName>
        <ecNumber evidence="3">3.5.1.25</ecNumber>
    </recommendedName>
</protein>
<dbReference type="PANTHER" id="PTHR11113">
    <property type="entry name" value="N-ACETYLGLUCOSAMINE-6-PHOSPHATE DEACETYLASE"/>
    <property type="match status" value="1"/>
</dbReference>
<dbReference type="Gene3D" id="2.30.40.10">
    <property type="entry name" value="Urease, subunit C, domain 1"/>
    <property type="match status" value="1"/>
</dbReference>
<keyword evidence="12" id="KW-1185">Reference proteome</keyword>
<comment type="catalytic activity">
    <reaction evidence="8">
        <text>N-acetyl-D-glucosamine 6-phosphate + H2O = D-glucosamine 6-phosphate + acetate</text>
        <dbReference type="Rhea" id="RHEA:22936"/>
        <dbReference type="ChEBI" id="CHEBI:15377"/>
        <dbReference type="ChEBI" id="CHEBI:30089"/>
        <dbReference type="ChEBI" id="CHEBI:57513"/>
        <dbReference type="ChEBI" id="CHEBI:58725"/>
        <dbReference type="EC" id="3.5.1.25"/>
    </reaction>
</comment>
<evidence type="ECO:0000256" key="3">
    <source>
        <dbReference type="ARBA" id="ARBA00011899"/>
    </source>
</evidence>
<name>A0A8S3V8L0_MYTED</name>
<comment type="caution">
    <text evidence="11">The sequence shown here is derived from an EMBL/GenBank/DDBJ whole genome shotgun (WGS) entry which is preliminary data.</text>
</comment>
<dbReference type="SUPFAM" id="SSF51556">
    <property type="entry name" value="Metallo-dependent hydrolases"/>
    <property type="match status" value="1"/>
</dbReference>
<evidence type="ECO:0000256" key="4">
    <source>
        <dbReference type="ARBA" id="ARBA00018029"/>
    </source>
</evidence>
<keyword evidence="6 11" id="KW-0378">Hydrolase</keyword>
<dbReference type="EMBL" id="CAJPWZ010003244">
    <property type="protein sequence ID" value="CAG2254458.1"/>
    <property type="molecule type" value="Genomic_DNA"/>
</dbReference>
<dbReference type="InterPro" id="IPR011059">
    <property type="entry name" value="Metal-dep_hydrolase_composite"/>
</dbReference>
<dbReference type="GO" id="GO:0106279">
    <property type="term" value="P:negative regulation of UDP-N-acetylglucosamine biosynthetic process"/>
    <property type="evidence" value="ECO:0007669"/>
    <property type="project" value="UniProtKB-ARBA"/>
</dbReference>
<dbReference type="NCBIfam" id="TIGR00221">
    <property type="entry name" value="nagA"/>
    <property type="match status" value="1"/>
</dbReference>
<dbReference type="InterPro" id="IPR003764">
    <property type="entry name" value="GlcNAc_6-P_deAcase"/>
</dbReference>
<dbReference type="AlphaFoldDB" id="A0A8S3V8L0"/>
<dbReference type="Proteomes" id="UP000683360">
    <property type="component" value="Unassembled WGS sequence"/>
</dbReference>
<dbReference type="InterPro" id="IPR032466">
    <property type="entry name" value="Metal_Hydrolase"/>
</dbReference>
<keyword evidence="7" id="KW-0119">Carbohydrate metabolism</keyword>
<evidence type="ECO:0000313" key="12">
    <source>
        <dbReference type="Proteomes" id="UP000683360"/>
    </source>
</evidence>
<evidence type="ECO:0000259" key="10">
    <source>
        <dbReference type="Pfam" id="PF01979"/>
    </source>
</evidence>
<evidence type="ECO:0000256" key="8">
    <source>
        <dbReference type="ARBA" id="ARBA00047647"/>
    </source>
</evidence>
<evidence type="ECO:0000256" key="1">
    <source>
        <dbReference type="ARBA" id="ARBA00001968"/>
    </source>
</evidence>
<organism evidence="11 12">
    <name type="scientific">Mytilus edulis</name>
    <name type="common">Blue mussel</name>
    <dbReference type="NCBI Taxonomy" id="6550"/>
    <lineage>
        <taxon>Eukaryota</taxon>
        <taxon>Metazoa</taxon>
        <taxon>Spiralia</taxon>
        <taxon>Lophotrochozoa</taxon>
        <taxon>Mollusca</taxon>
        <taxon>Bivalvia</taxon>
        <taxon>Autobranchia</taxon>
        <taxon>Pteriomorphia</taxon>
        <taxon>Mytilida</taxon>
        <taxon>Mytiloidea</taxon>
        <taxon>Mytilidae</taxon>
        <taxon>Mytilinae</taxon>
        <taxon>Mytilus</taxon>
    </lineage>
</organism>
<dbReference type="EC" id="3.5.1.25" evidence="3"/>
<dbReference type="Gene3D" id="3.20.20.140">
    <property type="entry name" value="Metal-dependent hydrolases"/>
    <property type="match status" value="1"/>
</dbReference>
<evidence type="ECO:0000256" key="2">
    <source>
        <dbReference type="ARBA" id="ARBA00010716"/>
    </source>
</evidence>
<reference evidence="11" key="1">
    <citation type="submission" date="2021-03" db="EMBL/GenBank/DDBJ databases">
        <authorList>
            <person name="Bekaert M."/>
        </authorList>
    </citation>
    <scope>NUCLEOTIDE SEQUENCE</scope>
</reference>
<dbReference type="FunFam" id="3.20.20.140:FF:000023">
    <property type="entry name" value="N-acetylglucosamine-6-phosphate deacetylase"/>
    <property type="match status" value="1"/>
</dbReference>
<evidence type="ECO:0000256" key="6">
    <source>
        <dbReference type="ARBA" id="ARBA00022801"/>
    </source>
</evidence>